<reference evidence="8 9" key="1">
    <citation type="submission" date="2018-03" db="EMBL/GenBank/DDBJ databases">
        <title>Genomes of Pezizomycetes fungi and the evolution of truffles.</title>
        <authorList>
            <person name="Murat C."/>
            <person name="Payen T."/>
            <person name="Noel B."/>
            <person name="Kuo A."/>
            <person name="Martin F.M."/>
        </authorList>
    </citation>
    <scope>NUCLEOTIDE SEQUENCE [LARGE SCALE GENOMIC DNA]</scope>
    <source>
        <strain evidence="8">091103-1</strain>
    </source>
</reference>
<dbReference type="GO" id="GO:0005730">
    <property type="term" value="C:nucleolus"/>
    <property type="evidence" value="ECO:0007669"/>
    <property type="project" value="UniProtKB-SubCell"/>
</dbReference>
<evidence type="ECO:0000256" key="4">
    <source>
        <dbReference type="ARBA" id="ARBA00018339"/>
    </source>
</evidence>
<dbReference type="PANTHER" id="PTHR14211:SF7">
    <property type="entry name" value="RIBOSOME BIOGENESIS PROTEIN NOP53"/>
    <property type="match status" value="1"/>
</dbReference>
<feature type="compositionally biased region" description="Basic and acidic residues" evidence="7">
    <location>
        <begin position="274"/>
        <end position="283"/>
    </location>
</feature>
<evidence type="ECO:0000256" key="6">
    <source>
        <dbReference type="ARBA" id="ARBA00023242"/>
    </source>
</evidence>
<sequence length="362" mass="40696">MASRQPSRTWNRDGRKNVDTTDARASLESLRKEIIQGKLYGGAVMERSNNQLFTLDTTGKAATAKSFTINLKSDEILSSCSALPAVEGRKRVHSTTASTPRGAGILPVKKRRSNGDPWVTPTAWPEDKLAEKYRAKGLTFLAAPAVVKEPKTLKQPPAPLTQTGKSAPAVRLPEAGISYNTEFQQWDMLLRTKGEKAVGEEMKRLEEAKERERIKPVAAIPEPEPTSRRDSDSGSDGETPAIGRKQPKGKTQAQRNKQLGRKAQQLPMLRANRRKPEADEKNPKPLRKRRFGKVGIGNMPLEIQLPEELADSLRTLKPERSLLSDRFRSMRERGVVESRVSVTERRMYAKKVCERWRYKDFT</sequence>
<comment type="similarity">
    <text evidence="3">Belongs to the NOP53 family.</text>
</comment>
<dbReference type="GO" id="GO:0008097">
    <property type="term" value="F:5S rRNA binding"/>
    <property type="evidence" value="ECO:0007669"/>
    <property type="project" value="TreeGrafter"/>
</dbReference>
<dbReference type="PANTHER" id="PTHR14211">
    <property type="entry name" value="GLIOMA SUPPRESSOR CANDIDATE REGION GENE 2"/>
    <property type="match status" value="1"/>
</dbReference>
<accession>A0A317T0C2</accession>
<feature type="compositionally biased region" description="Basic and acidic residues" evidence="7">
    <location>
        <begin position="206"/>
        <end position="215"/>
    </location>
</feature>
<dbReference type="EMBL" id="PYWC01000005">
    <property type="protein sequence ID" value="PWW80024.1"/>
    <property type="molecule type" value="Genomic_DNA"/>
</dbReference>
<keyword evidence="6" id="KW-0539">Nucleus</keyword>
<proteinExistence type="inferred from homology"/>
<comment type="subcellular location">
    <subcellularLocation>
        <location evidence="1">Nucleus</location>
        <location evidence="1">Nucleolus</location>
    </subcellularLocation>
    <subcellularLocation>
        <location evidence="2">Nucleus</location>
        <location evidence="2">Nucleoplasm</location>
    </subcellularLocation>
</comment>
<gene>
    <name evidence="8" type="ORF">C7212DRAFT_349937</name>
</gene>
<dbReference type="InterPro" id="IPR011687">
    <property type="entry name" value="Nop53/GLTSCR2"/>
</dbReference>
<dbReference type="Proteomes" id="UP000246991">
    <property type="component" value="Unassembled WGS sequence"/>
</dbReference>
<dbReference type="Pfam" id="PF07767">
    <property type="entry name" value="Nop53"/>
    <property type="match status" value="2"/>
</dbReference>
<feature type="region of interest" description="Disordered" evidence="7">
    <location>
        <begin position="1"/>
        <end position="24"/>
    </location>
</feature>
<keyword evidence="9" id="KW-1185">Reference proteome</keyword>
<evidence type="ECO:0000256" key="3">
    <source>
        <dbReference type="ARBA" id="ARBA00008838"/>
    </source>
</evidence>
<evidence type="ECO:0000256" key="5">
    <source>
        <dbReference type="ARBA" id="ARBA00022517"/>
    </source>
</evidence>
<dbReference type="PIRSF" id="PIRSF017302">
    <property type="entry name" value="Gltscr2"/>
    <property type="match status" value="1"/>
</dbReference>
<name>A0A317T0C2_9PEZI</name>
<dbReference type="OrthoDB" id="5072at2759"/>
<comment type="caution">
    <text evidence="8">The sequence shown here is derived from an EMBL/GenBank/DDBJ whole genome shotgun (WGS) entry which is preliminary data.</text>
</comment>
<dbReference type="AlphaFoldDB" id="A0A317T0C2"/>
<dbReference type="STRING" id="42249.A0A317T0C2"/>
<dbReference type="GO" id="GO:0006364">
    <property type="term" value="P:rRNA processing"/>
    <property type="evidence" value="ECO:0007669"/>
    <property type="project" value="TreeGrafter"/>
</dbReference>
<dbReference type="GO" id="GO:0000027">
    <property type="term" value="P:ribosomal large subunit assembly"/>
    <property type="evidence" value="ECO:0007669"/>
    <property type="project" value="TreeGrafter"/>
</dbReference>
<organism evidence="8 9">
    <name type="scientific">Tuber magnatum</name>
    <name type="common">white Piedmont truffle</name>
    <dbReference type="NCBI Taxonomy" id="42249"/>
    <lineage>
        <taxon>Eukaryota</taxon>
        <taxon>Fungi</taxon>
        <taxon>Dikarya</taxon>
        <taxon>Ascomycota</taxon>
        <taxon>Pezizomycotina</taxon>
        <taxon>Pezizomycetes</taxon>
        <taxon>Pezizales</taxon>
        <taxon>Tuberaceae</taxon>
        <taxon>Tuber</taxon>
    </lineage>
</organism>
<evidence type="ECO:0000313" key="8">
    <source>
        <dbReference type="EMBL" id="PWW80024.1"/>
    </source>
</evidence>
<evidence type="ECO:0000256" key="1">
    <source>
        <dbReference type="ARBA" id="ARBA00004604"/>
    </source>
</evidence>
<feature type="region of interest" description="Disordered" evidence="7">
    <location>
        <begin position="91"/>
        <end position="120"/>
    </location>
</feature>
<keyword evidence="5" id="KW-0690">Ribosome biogenesis</keyword>
<feature type="region of interest" description="Disordered" evidence="7">
    <location>
        <begin position="206"/>
        <end position="290"/>
    </location>
</feature>
<evidence type="ECO:0000256" key="7">
    <source>
        <dbReference type="SAM" id="MobiDB-lite"/>
    </source>
</evidence>
<evidence type="ECO:0000256" key="2">
    <source>
        <dbReference type="ARBA" id="ARBA00004642"/>
    </source>
</evidence>
<evidence type="ECO:0000313" key="9">
    <source>
        <dbReference type="Proteomes" id="UP000246991"/>
    </source>
</evidence>
<dbReference type="GO" id="GO:0005654">
    <property type="term" value="C:nucleoplasm"/>
    <property type="evidence" value="ECO:0007669"/>
    <property type="project" value="UniProtKB-SubCell"/>
</dbReference>
<feature type="compositionally biased region" description="Basic and acidic residues" evidence="7">
    <location>
        <begin position="10"/>
        <end position="22"/>
    </location>
</feature>
<protein>
    <recommendedName>
        <fullName evidence="4">Ribosome biogenesis protein NOP53</fullName>
    </recommendedName>
</protein>